<protein>
    <recommendedName>
        <fullName evidence="4">Big-1 domain-containing protein</fullName>
    </recommendedName>
</protein>
<evidence type="ECO:0000313" key="2">
    <source>
        <dbReference type="EMBL" id="QEC46959.1"/>
    </source>
</evidence>
<dbReference type="AlphaFoldDB" id="A0A5B8U1P3"/>
<evidence type="ECO:0000256" key="1">
    <source>
        <dbReference type="SAM" id="SignalP"/>
    </source>
</evidence>
<dbReference type="EMBL" id="CP042430">
    <property type="protein sequence ID" value="QEC46959.1"/>
    <property type="molecule type" value="Genomic_DNA"/>
</dbReference>
<feature type="chain" id="PRO_5022693956" description="Big-1 domain-containing protein" evidence="1">
    <location>
        <begin position="27"/>
        <end position="556"/>
    </location>
</feature>
<feature type="signal peptide" evidence="1">
    <location>
        <begin position="1"/>
        <end position="26"/>
    </location>
</feature>
<dbReference type="InterPro" id="IPR013783">
    <property type="entry name" value="Ig-like_fold"/>
</dbReference>
<dbReference type="OrthoDB" id="5242032at2"/>
<keyword evidence="1" id="KW-0732">Signal</keyword>
<dbReference type="Proteomes" id="UP000321805">
    <property type="component" value="Chromosome"/>
</dbReference>
<dbReference type="Gene3D" id="2.60.40.10">
    <property type="entry name" value="Immunoglobulins"/>
    <property type="match status" value="1"/>
</dbReference>
<organism evidence="2 3">
    <name type="scientific">Baekduia soli</name>
    <dbReference type="NCBI Taxonomy" id="496014"/>
    <lineage>
        <taxon>Bacteria</taxon>
        <taxon>Bacillati</taxon>
        <taxon>Actinomycetota</taxon>
        <taxon>Thermoleophilia</taxon>
        <taxon>Solirubrobacterales</taxon>
        <taxon>Baekduiaceae</taxon>
        <taxon>Baekduia</taxon>
    </lineage>
</organism>
<dbReference type="RefSeq" id="WP_146916780.1">
    <property type="nucleotide sequence ID" value="NZ_CP042430.1"/>
</dbReference>
<dbReference type="InterPro" id="IPR008964">
    <property type="entry name" value="Invasin/intimin_cell_adhesion"/>
</dbReference>
<accession>A0A5B8U1P3</accession>
<dbReference type="SUPFAM" id="SSF49373">
    <property type="entry name" value="Invasin/intimin cell-adhesion fragments"/>
    <property type="match status" value="1"/>
</dbReference>
<keyword evidence="3" id="KW-1185">Reference proteome</keyword>
<reference evidence="2 3" key="1">
    <citation type="journal article" date="2018" name="J. Microbiol.">
        <title>Baekduia soli gen. nov., sp. nov., a novel bacterium isolated from the soil of Baekdu Mountain and proposal of a novel family name, Baekduiaceae fam. nov.</title>
        <authorList>
            <person name="An D.S."/>
            <person name="Siddiqi M.Z."/>
            <person name="Kim K.H."/>
            <person name="Yu H.S."/>
            <person name="Im W.T."/>
        </authorList>
    </citation>
    <scope>NUCLEOTIDE SEQUENCE [LARGE SCALE GENOMIC DNA]</scope>
    <source>
        <strain evidence="2 3">BR7-21</strain>
    </source>
</reference>
<dbReference type="GO" id="GO:0005975">
    <property type="term" value="P:carbohydrate metabolic process"/>
    <property type="evidence" value="ECO:0007669"/>
    <property type="project" value="UniProtKB-ARBA"/>
</dbReference>
<gene>
    <name evidence="2" type="ORF">FSW04_04715</name>
</gene>
<dbReference type="KEGG" id="bsol:FSW04_04715"/>
<evidence type="ECO:0008006" key="4">
    <source>
        <dbReference type="Google" id="ProtNLM"/>
    </source>
</evidence>
<evidence type="ECO:0000313" key="3">
    <source>
        <dbReference type="Proteomes" id="UP000321805"/>
    </source>
</evidence>
<proteinExistence type="predicted"/>
<name>A0A5B8U1P3_9ACTN</name>
<sequence length="556" mass="57037">MKLRAAATIAAFAVAAVAATAGTASAVPAIQTIASSPITVYIGDQGQMQAHRDGDQSNIFFAPGNQAGDAGFFLAFPTLPSGPAQQADLSGKVFGFSGSAGPFLSSTEYVPRSQAAPTGSGSAADPFRQVTTYAINTQGAPTPANDSVLVTQTTTYVAGSQTFGVRWDVQNKSGAVLRFKAITGADFYFEGSDVGTGIFTQGPPRFIGGTNADTGRSGGFVEVGAPSASPPWSAYQALRYSDPTGNDVWSKVEHSADAATASLDDTVVGDPVDNAGAVEWDQYLDPARTLANDATATFELNVRTSVPAALQFDQTNAGAPQGVPITITATAKDTSDTPYTGKPLRFSITGANTLSGQVAIDANGNAPITDPGTNAGADTIVAFVDLNNNGVREANEPQGSALATFVDHTPPSCKVSVSGDRPVSSGGSGRPLIITVNCDSPATVVATSSLTITVPVARRASASASATDAKAKKKKKKTKKIVVKLRTATATVLPGQALPVKFAIPSSVTKKYPGALVKATIKVTATDQAGNVATTTTVRNIRIAKPKPKHKAKKRK</sequence>